<evidence type="ECO:0000256" key="1">
    <source>
        <dbReference type="SAM" id="SignalP"/>
    </source>
</evidence>
<proteinExistence type="predicted"/>
<dbReference type="Gene3D" id="2.160.20.10">
    <property type="entry name" value="Single-stranded right-handed beta-helix, Pectin lyase-like"/>
    <property type="match status" value="1"/>
</dbReference>
<dbReference type="Proteomes" id="UP000192582">
    <property type="component" value="Unassembled WGS sequence"/>
</dbReference>
<dbReference type="InterPro" id="IPR011050">
    <property type="entry name" value="Pectin_lyase_fold/virulence"/>
</dbReference>
<dbReference type="RefSeq" id="WP_139806620.1">
    <property type="nucleotide sequence ID" value="NZ_FWWU01000007.1"/>
</dbReference>
<keyword evidence="1" id="KW-0732">Signal</keyword>
<dbReference type="STRING" id="695939.SAMN00790413_04971"/>
<reference evidence="2 3" key="1">
    <citation type="submission" date="2017-04" db="EMBL/GenBank/DDBJ databases">
        <authorList>
            <person name="Afonso C.L."/>
            <person name="Miller P.J."/>
            <person name="Scott M.A."/>
            <person name="Spackman E."/>
            <person name="Goraichik I."/>
            <person name="Dimitrov K.M."/>
            <person name="Suarez D.L."/>
            <person name="Swayne D.E."/>
        </authorList>
    </citation>
    <scope>NUCLEOTIDE SEQUENCE [LARGE SCALE GENOMIC DNA]</scope>
    <source>
        <strain evidence="2 3">KR-140</strain>
    </source>
</reference>
<gene>
    <name evidence="2" type="ORF">SAMN00790413_04971</name>
</gene>
<evidence type="ECO:0000313" key="3">
    <source>
        <dbReference type="Proteomes" id="UP000192582"/>
    </source>
</evidence>
<sequence>MKPTVSLTASICLALSLASCGTPPVTSAAESGGTPTLSALALPVAPTFPVPAPQTLPGPATPELTVPVDCRATGTGRDIQVGNPVPASGAGTVQVASLGAVDWNRLGPGDTVRVFWRATPYFEKFTISTGGTAAQPLRVCGVPGPGGALPVISGRGATTRTDLNAGSLSSGIQDLAVISVFNPDYSKRPEHVVIEGLRVQDTLAGAGAARDTLSYTATNGALRRYDPAAACIRVQEGQDITLRGNTLTGCGNGLFVLSRVPEAQMSRDLVIEGNNLYGNGVVNNYYVHNAYVQGVNVLVQFNRFGSNRSGALGGNLKMRTAGDVIRYNAFEPAARILDLVEVQDHAELVIPRRFAALKAQSPDSVTPGDDARVAQAWAAYKATFVYGNFIRNAGAAAATHLIHYSYDNQQDDRRPGTLYFYDNTVVSPVERSTTNFVRLLDGGPWTGNSDLTPMVNASARPEGYALTRVWNNVFVLGGVGVHNPAYWEFARYRADRLALGHNFVSAGWNTDPYWGAPYVFPGLASALVDPAYTYAGANNAPHITGVTALVTAATSPVDVQNGRPINPALLTSEGTPVTLMPELTPTWQIDPQTMTRLVRPTTASMGARE</sequence>
<evidence type="ECO:0000313" key="2">
    <source>
        <dbReference type="EMBL" id="SMB84027.1"/>
    </source>
</evidence>
<dbReference type="InterPro" id="IPR012334">
    <property type="entry name" value="Pectin_lyas_fold"/>
</dbReference>
<name>A0A1W1USF6_9DEIO</name>
<dbReference type="EMBL" id="FWWU01000007">
    <property type="protein sequence ID" value="SMB84027.1"/>
    <property type="molecule type" value="Genomic_DNA"/>
</dbReference>
<feature type="chain" id="PRO_5012009154" description="Right handed beta helix region" evidence="1">
    <location>
        <begin position="29"/>
        <end position="609"/>
    </location>
</feature>
<organism evidence="2 3">
    <name type="scientific">Deinococcus hopiensis KR-140</name>
    <dbReference type="NCBI Taxonomy" id="695939"/>
    <lineage>
        <taxon>Bacteria</taxon>
        <taxon>Thermotogati</taxon>
        <taxon>Deinococcota</taxon>
        <taxon>Deinococci</taxon>
        <taxon>Deinococcales</taxon>
        <taxon>Deinococcaceae</taxon>
        <taxon>Deinococcus</taxon>
    </lineage>
</organism>
<dbReference type="OrthoDB" id="8878147at2"/>
<dbReference type="InterPro" id="IPR006626">
    <property type="entry name" value="PbH1"/>
</dbReference>
<dbReference type="AlphaFoldDB" id="A0A1W1USF6"/>
<accession>A0A1W1USF6</accession>
<dbReference type="SUPFAM" id="SSF51126">
    <property type="entry name" value="Pectin lyase-like"/>
    <property type="match status" value="1"/>
</dbReference>
<protein>
    <recommendedName>
        <fullName evidence="4">Right handed beta helix region</fullName>
    </recommendedName>
</protein>
<feature type="signal peptide" evidence="1">
    <location>
        <begin position="1"/>
        <end position="28"/>
    </location>
</feature>
<evidence type="ECO:0008006" key="4">
    <source>
        <dbReference type="Google" id="ProtNLM"/>
    </source>
</evidence>
<dbReference type="PROSITE" id="PS51257">
    <property type="entry name" value="PROKAR_LIPOPROTEIN"/>
    <property type="match status" value="1"/>
</dbReference>
<dbReference type="SMART" id="SM00710">
    <property type="entry name" value="PbH1"/>
    <property type="match status" value="3"/>
</dbReference>
<keyword evidence="3" id="KW-1185">Reference proteome</keyword>